<evidence type="ECO:0000313" key="2">
    <source>
        <dbReference type="Proteomes" id="UP000828390"/>
    </source>
</evidence>
<keyword evidence="2" id="KW-1185">Reference proteome</keyword>
<reference evidence="1" key="2">
    <citation type="submission" date="2020-11" db="EMBL/GenBank/DDBJ databases">
        <authorList>
            <person name="McCartney M.A."/>
            <person name="Auch B."/>
            <person name="Kono T."/>
            <person name="Mallez S."/>
            <person name="Becker A."/>
            <person name="Gohl D.M."/>
            <person name="Silverstein K.A.T."/>
            <person name="Koren S."/>
            <person name="Bechman K.B."/>
            <person name="Herman A."/>
            <person name="Abrahante J.E."/>
            <person name="Garbe J."/>
        </authorList>
    </citation>
    <scope>NUCLEOTIDE SEQUENCE</scope>
    <source>
        <strain evidence="1">Duluth1</strain>
        <tissue evidence="1">Whole animal</tissue>
    </source>
</reference>
<evidence type="ECO:0000313" key="1">
    <source>
        <dbReference type="EMBL" id="KAH3825125.1"/>
    </source>
</evidence>
<protein>
    <submittedName>
        <fullName evidence="1">Uncharacterized protein</fullName>
    </submittedName>
</protein>
<dbReference type="AlphaFoldDB" id="A0A9D4JUG0"/>
<accession>A0A9D4JUG0</accession>
<dbReference type="Proteomes" id="UP000828390">
    <property type="component" value="Unassembled WGS sequence"/>
</dbReference>
<proteinExistence type="predicted"/>
<sequence length="83" mass="8666">MITAVVVSRARTIASYFPSAPWLSALEITYNSSCKSKVSVGFRFTGASGSFAFNVTDGGDAVTEVINYMIGCSISSSGPPDLC</sequence>
<reference evidence="1" key="1">
    <citation type="journal article" date="2019" name="bioRxiv">
        <title>The Genome of the Zebra Mussel, Dreissena polymorpha: A Resource for Invasive Species Research.</title>
        <authorList>
            <person name="McCartney M.A."/>
            <person name="Auch B."/>
            <person name="Kono T."/>
            <person name="Mallez S."/>
            <person name="Zhang Y."/>
            <person name="Obille A."/>
            <person name="Becker A."/>
            <person name="Abrahante J.E."/>
            <person name="Garbe J."/>
            <person name="Badalamenti J.P."/>
            <person name="Herman A."/>
            <person name="Mangelson H."/>
            <person name="Liachko I."/>
            <person name="Sullivan S."/>
            <person name="Sone E.D."/>
            <person name="Koren S."/>
            <person name="Silverstein K.A.T."/>
            <person name="Beckman K.B."/>
            <person name="Gohl D.M."/>
        </authorList>
    </citation>
    <scope>NUCLEOTIDE SEQUENCE</scope>
    <source>
        <strain evidence="1">Duluth1</strain>
        <tissue evidence="1">Whole animal</tissue>
    </source>
</reference>
<gene>
    <name evidence="1" type="ORF">DPMN_126998</name>
</gene>
<dbReference type="EMBL" id="JAIWYP010000005">
    <property type="protein sequence ID" value="KAH3825125.1"/>
    <property type="molecule type" value="Genomic_DNA"/>
</dbReference>
<name>A0A9D4JUG0_DREPO</name>
<organism evidence="1 2">
    <name type="scientific">Dreissena polymorpha</name>
    <name type="common">Zebra mussel</name>
    <name type="synonym">Mytilus polymorpha</name>
    <dbReference type="NCBI Taxonomy" id="45954"/>
    <lineage>
        <taxon>Eukaryota</taxon>
        <taxon>Metazoa</taxon>
        <taxon>Spiralia</taxon>
        <taxon>Lophotrochozoa</taxon>
        <taxon>Mollusca</taxon>
        <taxon>Bivalvia</taxon>
        <taxon>Autobranchia</taxon>
        <taxon>Heteroconchia</taxon>
        <taxon>Euheterodonta</taxon>
        <taxon>Imparidentia</taxon>
        <taxon>Neoheterodontei</taxon>
        <taxon>Myida</taxon>
        <taxon>Dreissenoidea</taxon>
        <taxon>Dreissenidae</taxon>
        <taxon>Dreissena</taxon>
    </lineage>
</organism>
<comment type="caution">
    <text evidence="1">The sequence shown here is derived from an EMBL/GenBank/DDBJ whole genome shotgun (WGS) entry which is preliminary data.</text>
</comment>